<accession>A0AAD6ZS51</accession>
<feature type="compositionally biased region" description="Low complexity" evidence="1">
    <location>
        <begin position="271"/>
        <end position="286"/>
    </location>
</feature>
<comment type="caution">
    <text evidence="2">The sequence shown here is derived from an EMBL/GenBank/DDBJ whole genome shotgun (WGS) entry which is preliminary data.</text>
</comment>
<evidence type="ECO:0000256" key="1">
    <source>
        <dbReference type="SAM" id="MobiDB-lite"/>
    </source>
</evidence>
<dbReference type="EMBL" id="JARIHO010000030">
    <property type="protein sequence ID" value="KAJ7336814.1"/>
    <property type="molecule type" value="Genomic_DNA"/>
</dbReference>
<organism evidence="2 3">
    <name type="scientific">Mycena albidolilacea</name>
    <dbReference type="NCBI Taxonomy" id="1033008"/>
    <lineage>
        <taxon>Eukaryota</taxon>
        <taxon>Fungi</taxon>
        <taxon>Dikarya</taxon>
        <taxon>Basidiomycota</taxon>
        <taxon>Agaricomycotina</taxon>
        <taxon>Agaricomycetes</taxon>
        <taxon>Agaricomycetidae</taxon>
        <taxon>Agaricales</taxon>
        <taxon>Marasmiineae</taxon>
        <taxon>Mycenaceae</taxon>
        <taxon>Mycena</taxon>
    </lineage>
</organism>
<sequence>MSLQTGILSNTNEMSQRMARNSQRPSTAAPKVRETRDAVDTSKQLQLQIDPEVEKRRTSSQLTKDLRAQLKAAKSGRGKAANLSASSSGRVKTTRGHSGNIPVFLLSVPAGLQTTTGAQTTPSVTEFDNISAASEPSVTKFDVHIPTAVQCQYPPAPSTADFIDPAFDSTYAFMSNFEFNTLLSDVEHLNAVFAADNVLSTSDPGFLDRGSAGFGTSVPDSGSMFVNPADDFMDLYGLPTFFSDPIGTSDFSPFAPSNPLPLLPPHPPDSPLGASPTAEESASSAPKSRRGPRREVDEANIMTSTRARVPSTRKRVADEAPISNRLLKKEKGRQ</sequence>
<reference evidence="2" key="1">
    <citation type="submission" date="2023-03" db="EMBL/GenBank/DDBJ databases">
        <title>Massive genome expansion in bonnet fungi (Mycena s.s.) driven by repeated elements and novel gene families across ecological guilds.</title>
        <authorList>
            <consortium name="Lawrence Berkeley National Laboratory"/>
            <person name="Harder C.B."/>
            <person name="Miyauchi S."/>
            <person name="Viragh M."/>
            <person name="Kuo A."/>
            <person name="Thoen E."/>
            <person name="Andreopoulos B."/>
            <person name="Lu D."/>
            <person name="Skrede I."/>
            <person name="Drula E."/>
            <person name="Henrissat B."/>
            <person name="Morin E."/>
            <person name="Kohler A."/>
            <person name="Barry K."/>
            <person name="LaButti K."/>
            <person name="Morin E."/>
            <person name="Salamov A."/>
            <person name="Lipzen A."/>
            <person name="Mereny Z."/>
            <person name="Hegedus B."/>
            <person name="Baldrian P."/>
            <person name="Stursova M."/>
            <person name="Weitz H."/>
            <person name="Taylor A."/>
            <person name="Grigoriev I.V."/>
            <person name="Nagy L.G."/>
            <person name="Martin F."/>
            <person name="Kauserud H."/>
        </authorList>
    </citation>
    <scope>NUCLEOTIDE SEQUENCE</scope>
    <source>
        <strain evidence="2">CBHHK002</strain>
    </source>
</reference>
<gene>
    <name evidence="2" type="ORF">DFH08DRAFT_877526</name>
</gene>
<dbReference type="Proteomes" id="UP001218218">
    <property type="component" value="Unassembled WGS sequence"/>
</dbReference>
<feature type="compositionally biased region" description="Pro residues" evidence="1">
    <location>
        <begin position="256"/>
        <end position="270"/>
    </location>
</feature>
<evidence type="ECO:0000313" key="2">
    <source>
        <dbReference type="EMBL" id="KAJ7336814.1"/>
    </source>
</evidence>
<protein>
    <submittedName>
        <fullName evidence="2">Uncharacterized protein</fullName>
    </submittedName>
</protein>
<feature type="region of interest" description="Disordered" evidence="1">
    <location>
        <begin position="1"/>
        <end position="95"/>
    </location>
</feature>
<feature type="compositionally biased region" description="Polar residues" evidence="1">
    <location>
        <begin position="1"/>
        <end position="26"/>
    </location>
</feature>
<name>A0AAD6ZS51_9AGAR</name>
<feature type="compositionally biased region" description="Basic and acidic residues" evidence="1">
    <location>
        <begin position="31"/>
        <end position="40"/>
    </location>
</feature>
<dbReference type="AlphaFoldDB" id="A0AAD6ZS51"/>
<proteinExistence type="predicted"/>
<feature type="non-terminal residue" evidence="2">
    <location>
        <position position="334"/>
    </location>
</feature>
<feature type="region of interest" description="Disordered" evidence="1">
    <location>
        <begin position="253"/>
        <end position="334"/>
    </location>
</feature>
<evidence type="ECO:0000313" key="3">
    <source>
        <dbReference type="Proteomes" id="UP001218218"/>
    </source>
</evidence>
<keyword evidence="3" id="KW-1185">Reference proteome</keyword>